<dbReference type="RefSeq" id="WP_000733536.1">
    <property type="nucleotide sequence ID" value="NZ_KF889012.1"/>
</dbReference>
<dbReference type="NCBIfam" id="TIGR02742">
    <property type="entry name" value="TrbC_Ftype"/>
    <property type="match status" value="1"/>
</dbReference>
<feature type="chain" id="PRO_5001712338" evidence="1">
    <location>
        <begin position="19"/>
        <end position="235"/>
    </location>
</feature>
<gene>
    <name evidence="2" type="ORF">M3Q_pABCC62</name>
</gene>
<evidence type="ECO:0000313" key="2">
    <source>
        <dbReference type="EMBL" id="AII26465.1"/>
    </source>
</evidence>
<geneLocation type="plasmid" evidence="2">
    <name>pAB_CC</name>
</geneLocation>
<accession>A0A076G2V7</accession>
<dbReference type="AlphaFoldDB" id="A0A076G2V7"/>
<evidence type="ECO:0000256" key="1">
    <source>
        <dbReference type="SAM" id="SignalP"/>
    </source>
</evidence>
<dbReference type="Pfam" id="PF09673">
    <property type="entry name" value="TrbC_Ftype"/>
    <property type="match status" value="1"/>
</dbReference>
<reference evidence="2" key="2">
    <citation type="journal article" date="2014" name="Genomics">
        <title>Prevalence and mapping of a plasmid encoding a type IV secretion system in Acinetobacter baumannii.</title>
        <authorList>
            <person name="Liu C.C."/>
            <person name="Kuo H.Y."/>
            <person name="Tang C.Y."/>
            <person name="Chang K.C."/>
            <person name="Liou M.L."/>
        </authorList>
    </citation>
    <scope>NUCLEOTIDE SEQUENCE</scope>
    <source>
        <strain evidence="2">TYTH-1</strain>
        <plasmid evidence="2">pAB_CC</plasmid>
    </source>
</reference>
<keyword evidence="1" id="KW-0732">Signal</keyword>
<reference evidence="2" key="1">
    <citation type="submission" date="2013-11" db="EMBL/GenBank/DDBJ databases">
        <authorList>
            <person name="Liu C.-C."/>
            <person name="Tang C.Y."/>
            <person name="Kuo H.-Y."/>
            <person name="Chang K.-C."/>
            <person name="Liou M.-L."/>
        </authorList>
    </citation>
    <scope>NUCLEOTIDE SEQUENCE</scope>
    <source>
        <strain evidence="2">TYTH-1</strain>
        <plasmid evidence="2">pAB_CC</plasmid>
    </source>
</reference>
<dbReference type="InterPro" id="IPR019106">
    <property type="entry name" value="T4SS_TrbC"/>
</dbReference>
<proteinExistence type="predicted"/>
<feature type="signal peptide" evidence="1">
    <location>
        <begin position="1"/>
        <end position="18"/>
    </location>
</feature>
<dbReference type="EMBL" id="KF889012">
    <property type="protein sequence ID" value="AII26465.1"/>
    <property type="molecule type" value="Genomic_DNA"/>
</dbReference>
<name>A0A076G2V7_ACIBA</name>
<organism evidence="2">
    <name type="scientific">Acinetobacter baumannii TYTH-1</name>
    <dbReference type="NCBI Taxonomy" id="1100841"/>
    <lineage>
        <taxon>Bacteria</taxon>
        <taxon>Pseudomonadati</taxon>
        <taxon>Pseudomonadota</taxon>
        <taxon>Gammaproteobacteria</taxon>
        <taxon>Moraxellales</taxon>
        <taxon>Moraxellaceae</taxon>
        <taxon>Acinetobacter</taxon>
        <taxon>Acinetobacter calcoaceticus/baumannii complex</taxon>
    </lineage>
</organism>
<keyword evidence="2" id="KW-0614">Plasmid</keyword>
<protein>
    <submittedName>
        <fullName evidence="2">Putative TrbC</fullName>
    </submittedName>
</protein>
<dbReference type="InterPro" id="IPR014113">
    <property type="entry name" value="T4SS_TrbC_subgr"/>
</dbReference>
<sequence>MKKLILASICLLSCNVHSADFPSEQEIKKEMDKVKNQTFKKSDWEMAQEKARKQIEILKSVEARPNNFPNINVQKPNGINLDDIAARYKRKAENKKNVDGILAFASLSMPKDALNKLVTDVTKAGGVVVFRGFKDGNYMEMAKAISQIGVKSANIQINPNAFKQYRVDSVPAIVLVKPRAEENLDEEGCVLPENHSKITGDISLEYALEQMEKKETAELSQIAKRYLTFLKGANQ</sequence>